<reference evidence="1 2" key="1">
    <citation type="submission" date="2018-05" db="EMBL/GenBank/DDBJ databases">
        <title>Genomic Encyclopedia of Type Strains, Phase IV (KMG-IV): sequencing the most valuable type-strain genomes for metagenomic binning, comparative biology and taxonomic classification.</title>
        <authorList>
            <person name="Goeker M."/>
        </authorList>
    </citation>
    <scope>NUCLEOTIDE SEQUENCE [LARGE SCALE GENOMIC DNA]</scope>
    <source>
        <strain evidence="1 2">DSM 19792</strain>
    </source>
</reference>
<dbReference type="AlphaFoldDB" id="A0A318JC47"/>
<protein>
    <recommendedName>
        <fullName evidence="3">Ribbon-helix-helix CopG family protein</fullName>
    </recommendedName>
</protein>
<dbReference type="InterPro" id="IPR013321">
    <property type="entry name" value="Arc_rbn_hlx_hlx"/>
</dbReference>
<dbReference type="EMBL" id="QJKB01000007">
    <property type="protein sequence ID" value="PXX41398.1"/>
    <property type="molecule type" value="Genomic_DNA"/>
</dbReference>
<dbReference type="Proteomes" id="UP000247792">
    <property type="component" value="Unassembled WGS sequence"/>
</dbReference>
<keyword evidence="2" id="KW-1185">Reference proteome</keyword>
<name>A0A318JC47_9BURK</name>
<accession>A0A318JC47</accession>
<evidence type="ECO:0008006" key="3">
    <source>
        <dbReference type="Google" id="ProtNLM"/>
    </source>
</evidence>
<comment type="caution">
    <text evidence="1">The sequence shown here is derived from an EMBL/GenBank/DDBJ whole genome shotgun (WGS) entry which is preliminary data.</text>
</comment>
<gene>
    <name evidence="1" type="ORF">DFR42_10749</name>
</gene>
<dbReference type="Gene3D" id="1.10.1220.10">
    <property type="entry name" value="Met repressor-like"/>
    <property type="match status" value="1"/>
</dbReference>
<sequence>MPGFLNKGLDIYYQYILIYMGSIYPREGSMKVLIDIDEKRIQALAAIGAARGNKPRTELIDEALDSYINTHKVLPASVFGLLAANKVDGVEYQRKARKEWDEQ</sequence>
<evidence type="ECO:0000313" key="1">
    <source>
        <dbReference type="EMBL" id="PXX41398.1"/>
    </source>
</evidence>
<dbReference type="GO" id="GO:0006355">
    <property type="term" value="P:regulation of DNA-templated transcription"/>
    <property type="evidence" value="ECO:0007669"/>
    <property type="project" value="InterPro"/>
</dbReference>
<evidence type="ECO:0000313" key="2">
    <source>
        <dbReference type="Proteomes" id="UP000247792"/>
    </source>
</evidence>
<proteinExistence type="predicted"/>
<organism evidence="1 2">
    <name type="scientific">Undibacterium pigrum</name>
    <dbReference type="NCBI Taxonomy" id="401470"/>
    <lineage>
        <taxon>Bacteria</taxon>
        <taxon>Pseudomonadati</taxon>
        <taxon>Pseudomonadota</taxon>
        <taxon>Betaproteobacteria</taxon>
        <taxon>Burkholderiales</taxon>
        <taxon>Oxalobacteraceae</taxon>
        <taxon>Undibacterium</taxon>
    </lineage>
</organism>